<keyword evidence="5" id="KW-1185">Reference proteome</keyword>
<evidence type="ECO:0000313" key="4">
    <source>
        <dbReference type="EMBL" id="PMD17507.1"/>
    </source>
</evidence>
<dbReference type="EMBL" id="KZ613499">
    <property type="protein sequence ID" value="PMD17507.1"/>
    <property type="molecule type" value="Genomic_DNA"/>
</dbReference>
<proteinExistence type="predicted"/>
<feature type="region of interest" description="Disordered" evidence="1">
    <location>
        <begin position="210"/>
        <end position="363"/>
    </location>
</feature>
<accession>A0A2J6PU10</accession>
<keyword evidence="2" id="KW-1133">Transmembrane helix</keyword>
<evidence type="ECO:0000313" key="5">
    <source>
        <dbReference type="Proteomes" id="UP000235672"/>
    </source>
</evidence>
<gene>
    <name evidence="4" type="ORF">NA56DRAFT_269669</name>
</gene>
<sequence length="373" mass="40029">MRGTGTALVRIFSLPLLVRAAPPTSPVAPSAASPGPPLKGANSLATTSIPSTTLTASIQISTSSQQPITTTNTIDVLSFMTSNTPFSTSSFPSSATLTSATLAVQSSYTSVSISPIPMTSGITNRGSLDHRTLVIVLSTVLGFVGLVLILGAMFLLLRYRRGQSPFCHRGRDAINDDEILSWRRNNCDQKRPPPALLATEKPEMNTARLGNPPTWRWATPPTPVQTVLSPSSEYPGSPSFLAKAPNARKGLTDETIPGADPFVGTIKRQSSRLSKAPPGHTRSKSRRSSMSAKSVSSFKWQNRERISSDSKVEDSNFSWFDPEDESVVSQLRTDRTSSSNRTSVFDGLAMGGLSPRPQPRHDGAEMYIGRAIG</sequence>
<keyword evidence="3" id="KW-0732">Signal</keyword>
<feature type="compositionally biased region" description="Basic and acidic residues" evidence="1">
    <location>
        <begin position="301"/>
        <end position="314"/>
    </location>
</feature>
<feature type="chain" id="PRO_5014433218" description="Mid2 domain-containing protein" evidence="3">
    <location>
        <begin position="21"/>
        <end position="373"/>
    </location>
</feature>
<keyword evidence="2" id="KW-0472">Membrane</keyword>
<feature type="compositionally biased region" description="Polar residues" evidence="1">
    <location>
        <begin position="224"/>
        <end position="234"/>
    </location>
</feature>
<feature type="transmembrane region" description="Helical" evidence="2">
    <location>
        <begin position="133"/>
        <end position="157"/>
    </location>
</feature>
<dbReference type="OrthoDB" id="4120617at2759"/>
<keyword evidence="2" id="KW-0812">Transmembrane</keyword>
<evidence type="ECO:0000256" key="1">
    <source>
        <dbReference type="SAM" id="MobiDB-lite"/>
    </source>
</evidence>
<dbReference type="AlphaFoldDB" id="A0A2J6PU10"/>
<feature type="compositionally biased region" description="Low complexity" evidence="1">
    <location>
        <begin position="288"/>
        <end position="299"/>
    </location>
</feature>
<evidence type="ECO:0008006" key="6">
    <source>
        <dbReference type="Google" id="ProtNLM"/>
    </source>
</evidence>
<protein>
    <recommendedName>
        <fullName evidence="6">Mid2 domain-containing protein</fullName>
    </recommendedName>
</protein>
<organism evidence="4 5">
    <name type="scientific">Hyaloscypha hepaticicola</name>
    <dbReference type="NCBI Taxonomy" id="2082293"/>
    <lineage>
        <taxon>Eukaryota</taxon>
        <taxon>Fungi</taxon>
        <taxon>Dikarya</taxon>
        <taxon>Ascomycota</taxon>
        <taxon>Pezizomycotina</taxon>
        <taxon>Leotiomycetes</taxon>
        <taxon>Helotiales</taxon>
        <taxon>Hyaloscyphaceae</taxon>
        <taxon>Hyaloscypha</taxon>
    </lineage>
</organism>
<evidence type="ECO:0000256" key="2">
    <source>
        <dbReference type="SAM" id="Phobius"/>
    </source>
</evidence>
<feature type="region of interest" description="Disordered" evidence="1">
    <location>
        <begin position="23"/>
        <end position="44"/>
    </location>
</feature>
<evidence type="ECO:0000256" key="3">
    <source>
        <dbReference type="SAM" id="SignalP"/>
    </source>
</evidence>
<dbReference type="Proteomes" id="UP000235672">
    <property type="component" value="Unassembled WGS sequence"/>
</dbReference>
<reference evidence="4 5" key="1">
    <citation type="submission" date="2016-05" db="EMBL/GenBank/DDBJ databases">
        <title>A degradative enzymes factory behind the ericoid mycorrhizal symbiosis.</title>
        <authorList>
            <consortium name="DOE Joint Genome Institute"/>
            <person name="Martino E."/>
            <person name="Morin E."/>
            <person name="Grelet G."/>
            <person name="Kuo A."/>
            <person name="Kohler A."/>
            <person name="Daghino S."/>
            <person name="Barry K."/>
            <person name="Choi C."/>
            <person name="Cichocki N."/>
            <person name="Clum A."/>
            <person name="Copeland A."/>
            <person name="Hainaut M."/>
            <person name="Haridas S."/>
            <person name="Labutti K."/>
            <person name="Lindquist E."/>
            <person name="Lipzen A."/>
            <person name="Khouja H.-R."/>
            <person name="Murat C."/>
            <person name="Ohm R."/>
            <person name="Olson A."/>
            <person name="Spatafora J."/>
            <person name="Veneault-Fourrey C."/>
            <person name="Henrissat B."/>
            <person name="Grigoriev I."/>
            <person name="Martin F."/>
            <person name="Perotto S."/>
        </authorList>
    </citation>
    <scope>NUCLEOTIDE SEQUENCE [LARGE SCALE GENOMIC DNA]</scope>
    <source>
        <strain evidence="4 5">UAMH 7357</strain>
    </source>
</reference>
<feature type="signal peptide" evidence="3">
    <location>
        <begin position="1"/>
        <end position="20"/>
    </location>
</feature>
<name>A0A2J6PU10_9HELO</name>